<accession>A0A7W4K3K2</accession>
<proteinExistence type="predicted"/>
<dbReference type="AlphaFoldDB" id="A0A7W4K3K2"/>
<reference evidence="1 2" key="1">
    <citation type="submission" date="2020-04" db="EMBL/GenBank/DDBJ databases">
        <title>Description of novel Gluconacetobacter.</title>
        <authorList>
            <person name="Sombolestani A."/>
        </authorList>
    </citation>
    <scope>NUCLEOTIDE SEQUENCE [LARGE SCALE GENOMIC DNA]</scope>
    <source>
        <strain evidence="1 2">LMG 22058</strain>
    </source>
</reference>
<evidence type="ECO:0000313" key="2">
    <source>
        <dbReference type="Proteomes" id="UP000530320"/>
    </source>
</evidence>
<dbReference type="RefSeq" id="WP_183010658.1">
    <property type="nucleotide sequence ID" value="NZ_JABEQP010000029.1"/>
</dbReference>
<comment type="caution">
    <text evidence="1">The sequence shown here is derived from an EMBL/GenBank/DDBJ whole genome shotgun (WGS) entry which is preliminary data.</text>
</comment>
<name>A0A7W4K3K2_9PROT</name>
<organism evidence="1 2">
    <name type="scientific">Gluconacetobacter dulcium</name>
    <dbReference type="NCBI Taxonomy" id="2729096"/>
    <lineage>
        <taxon>Bacteria</taxon>
        <taxon>Pseudomonadati</taxon>
        <taxon>Pseudomonadota</taxon>
        <taxon>Alphaproteobacteria</taxon>
        <taxon>Acetobacterales</taxon>
        <taxon>Acetobacteraceae</taxon>
        <taxon>Gluconacetobacter</taxon>
    </lineage>
</organism>
<dbReference type="Proteomes" id="UP000530320">
    <property type="component" value="Unassembled WGS sequence"/>
</dbReference>
<gene>
    <name evidence="1" type="ORF">HLH44_20380</name>
</gene>
<sequence length="207" mass="22903">MPTIILSAHPARRYERESLTGTQIEYGQKVVPSVCIEARTVPEIAEQARAFGASVFTAAPRVSFLVSVQMARGERKPRGFDVADRAGQFHDADWIHTEVESPVRHVDGPGVRMWGSRFAPFQMDGQEPFWPGAEPDDFTSSADGSVGLYGYLRAINARVQRCTYSWQSLPSLAHEVPLHDRYGARVHPFDVAAELLARRLSPAVIAA</sequence>
<evidence type="ECO:0000313" key="1">
    <source>
        <dbReference type="EMBL" id="MBB2199754.1"/>
    </source>
</evidence>
<dbReference type="EMBL" id="JABEQP010000029">
    <property type="protein sequence ID" value="MBB2199754.1"/>
    <property type="molecule type" value="Genomic_DNA"/>
</dbReference>
<protein>
    <submittedName>
        <fullName evidence="1">Uncharacterized protein</fullName>
    </submittedName>
</protein>